<dbReference type="EMBL" id="JBHHMI010000030">
    <property type="protein sequence ID" value="MFB5269363.1"/>
    <property type="molecule type" value="Genomic_DNA"/>
</dbReference>
<dbReference type="Proteomes" id="UP001580346">
    <property type="component" value="Unassembled WGS sequence"/>
</dbReference>
<dbReference type="GO" id="GO:0004519">
    <property type="term" value="F:endonuclease activity"/>
    <property type="evidence" value="ECO:0007669"/>
    <property type="project" value="UniProtKB-KW"/>
</dbReference>
<dbReference type="CDD" id="cd00085">
    <property type="entry name" value="HNHc"/>
    <property type="match status" value="1"/>
</dbReference>
<protein>
    <submittedName>
        <fullName evidence="2">HNH endonuclease</fullName>
    </submittedName>
</protein>
<name>A0ABV5AYQ7_9BACL</name>
<dbReference type="Gene3D" id="1.10.30.50">
    <property type="match status" value="1"/>
</dbReference>
<dbReference type="RefSeq" id="WP_375357635.1">
    <property type="nucleotide sequence ID" value="NZ_JBHHMI010000030.1"/>
</dbReference>
<keyword evidence="2" id="KW-0540">Nuclease</keyword>
<keyword evidence="2" id="KW-0255">Endonuclease</keyword>
<reference evidence="2 3" key="1">
    <citation type="submission" date="2024-09" db="EMBL/GenBank/DDBJ databases">
        <title>Paenibacillus zeirhizospherea sp. nov., isolated from surface of the maize (Zea mays) roots in a horticulture field, Hungary.</title>
        <authorList>
            <person name="Marton D."/>
            <person name="Farkas M."/>
            <person name="Bedics A."/>
            <person name="Toth E."/>
            <person name="Tancsics A."/>
            <person name="Boka K."/>
            <person name="Maroti G."/>
            <person name="Kriszt B."/>
            <person name="Cserhati M."/>
        </authorList>
    </citation>
    <scope>NUCLEOTIDE SEQUENCE [LARGE SCALE GENOMIC DNA]</scope>
    <source>
        <strain evidence="2 3">KCTC 33519</strain>
    </source>
</reference>
<proteinExistence type="predicted"/>
<dbReference type="InterPro" id="IPR003615">
    <property type="entry name" value="HNH_nuc"/>
</dbReference>
<evidence type="ECO:0000259" key="1">
    <source>
        <dbReference type="Pfam" id="PF01844"/>
    </source>
</evidence>
<evidence type="ECO:0000313" key="3">
    <source>
        <dbReference type="Proteomes" id="UP001580346"/>
    </source>
</evidence>
<accession>A0ABV5AYQ7</accession>
<dbReference type="Pfam" id="PF01844">
    <property type="entry name" value="HNH"/>
    <property type="match status" value="1"/>
</dbReference>
<keyword evidence="2" id="KW-0378">Hydrolase</keyword>
<gene>
    <name evidence="2" type="ORF">ACE41H_21625</name>
</gene>
<organism evidence="2 3">
    <name type="scientific">Paenibacillus enshidis</name>
    <dbReference type="NCBI Taxonomy" id="1458439"/>
    <lineage>
        <taxon>Bacteria</taxon>
        <taxon>Bacillati</taxon>
        <taxon>Bacillota</taxon>
        <taxon>Bacilli</taxon>
        <taxon>Bacillales</taxon>
        <taxon>Paenibacillaceae</taxon>
        <taxon>Paenibacillus</taxon>
    </lineage>
</organism>
<dbReference type="InterPro" id="IPR002711">
    <property type="entry name" value="HNH"/>
</dbReference>
<evidence type="ECO:0000313" key="2">
    <source>
        <dbReference type="EMBL" id="MFB5269363.1"/>
    </source>
</evidence>
<sequence>MAMPTKAQIFEYWMDWLDKKEFDWGEPCCWACKRHFGAKFDLEKPQSTREEIIKNWNSVPLQRCHIIPRQFGGEDTPSNLFLMCKSCHDKAPNTKSHEIFLNWAEKQNFTLDLKENFMRELRTFELSDRIDDVNKILENKELMKQIYSSSGLHMNQVRGGVEITISSIVGQIAEELKRQD</sequence>
<keyword evidence="3" id="KW-1185">Reference proteome</keyword>
<feature type="domain" description="HNH" evidence="1">
    <location>
        <begin position="65"/>
        <end position="91"/>
    </location>
</feature>
<comment type="caution">
    <text evidence="2">The sequence shown here is derived from an EMBL/GenBank/DDBJ whole genome shotgun (WGS) entry which is preliminary data.</text>
</comment>